<dbReference type="Gene3D" id="1.10.3210.10">
    <property type="entry name" value="Hypothetical protein af1432"/>
    <property type="match status" value="1"/>
</dbReference>
<proteinExistence type="predicted"/>
<dbReference type="RefSeq" id="WP_197003475.1">
    <property type="nucleotide sequence ID" value="NZ_BONS01000015.1"/>
</dbReference>
<dbReference type="PANTHER" id="PTHR35569:SF1">
    <property type="entry name" value="CYANAMIDE HYDRATASE DDI2-RELATED"/>
    <property type="match status" value="1"/>
</dbReference>
<comment type="caution">
    <text evidence="2">The sequence shown here is derived from an EMBL/GenBank/DDBJ whole genome shotgun (WGS) entry which is preliminary data.</text>
</comment>
<dbReference type="Proteomes" id="UP000622552">
    <property type="component" value="Unassembled WGS sequence"/>
</dbReference>
<dbReference type="AlphaFoldDB" id="A0A8J7KPN7"/>
<keyword evidence="3" id="KW-1185">Reference proteome</keyword>
<evidence type="ECO:0008006" key="4">
    <source>
        <dbReference type="Google" id="ProtNLM"/>
    </source>
</evidence>
<dbReference type="GO" id="GO:0005507">
    <property type="term" value="F:copper ion binding"/>
    <property type="evidence" value="ECO:0007669"/>
    <property type="project" value="InterPro"/>
</dbReference>
<reference evidence="2" key="1">
    <citation type="submission" date="2020-11" db="EMBL/GenBank/DDBJ databases">
        <title>Sequencing the genomes of 1000 actinobacteria strains.</title>
        <authorList>
            <person name="Klenk H.-P."/>
        </authorList>
    </citation>
    <scope>NUCLEOTIDE SEQUENCE</scope>
    <source>
        <strain evidence="2">DSM 45356</strain>
    </source>
</reference>
<protein>
    <recommendedName>
        <fullName evidence="4">HD domain-containing protein</fullName>
    </recommendedName>
</protein>
<dbReference type="EMBL" id="JADOUF010000001">
    <property type="protein sequence ID" value="MBG6136512.1"/>
    <property type="molecule type" value="Genomic_DNA"/>
</dbReference>
<dbReference type="SUPFAM" id="SSF109604">
    <property type="entry name" value="HD-domain/PDEase-like"/>
    <property type="match status" value="1"/>
</dbReference>
<sequence length="194" mass="20648">MQFPDSPLARAADELLRAACAPTLVAHCHRTYHFGMALLENQRRAVDAEAVFIAAALHDLALTSAYDDPTVPFQAHGARLAQQGLLARGAGPDLAELVHDAIALHLELTSATDPRPEVVAVHLGAVADVVGARLDQLTPRFVADVLDDHPRHGFTAFVTAAFGHEAAARPDSRIAVLVRDHGLLDLVAAAPFED</sequence>
<evidence type="ECO:0000256" key="1">
    <source>
        <dbReference type="ARBA" id="ARBA00022723"/>
    </source>
</evidence>
<evidence type="ECO:0000313" key="2">
    <source>
        <dbReference type="EMBL" id="MBG6136512.1"/>
    </source>
</evidence>
<dbReference type="PANTHER" id="PTHR35569">
    <property type="entry name" value="CYANAMIDE HYDRATASE DDI2-RELATED"/>
    <property type="match status" value="1"/>
</dbReference>
<gene>
    <name evidence="2" type="ORF">IW245_002706</name>
</gene>
<dbReference type="PROSITE" id="PS00080">
    <property type="entry name" value="MULTICOPPER_OXIDASE2"/>
    <property type="match status" value="1"/>
</dbReference>
<name>A0A8J7KPN7_9ACTN</name>
<keyword evidence="1" id="KW-0479">Metal-binding</keyword>
<accession>A0A8J7KPN7</accession>
<evidence type="ECO:0000313" key="3">
    <source>
        <dbReference type="Proteomes" id="UP000622552"/>
    </source>
</evidence>
<dbReference type="InterPro" id="IPR002355">
    <property type="entry name" value="Cu_oxidase_Cu_BS"/>
</dbReference>
<organism evidence="2 3">
    <name type="scientific">Longispora fulva</name>
    <dbReference type="NCBI Taxonomy" id="619741"/>
    <lineage>
        <taxon>Bacteria</taxon>
        <taxon>Bacillati</taxon>
        <taxon>Actinomycetota</taxon>
        <taxon>Actinomycetes</taxon>
        <taxon>Micromonosporales</taxon>
        <taxon>Micromonosporaceae</taxon>
        <taxon>Longispora</taxon>
    </lineage>
</organism>